<dbReference type="PANTHER" id="PTHR21021">
    <property type="entry name" value="GAF/PUTATIVE CYTOSKELETAL PROTEIN"/>
    <property type="match status" value="1"/>
</dbReference>
<reference evidence="2" key="1">
    <citation type="submission" date="2020-05" db="EMBL/GenBank/DDBJ databases">
        <title>WGS assembly of Panicum virgatum.</title>
        <authorList>
            <person name="Lovell J.T."/>
            <person name="Jenkins J."/>
            <person name="Shu S."/>
            <person name="Juenger T.E."/>
            <person name="Schmutz J."/>
        </authorList>
    </citation>
    <scope>NUCLEOTIDE SEQUENCE</scope>
    <source>
        <strain evidence="2">AP13</strain>
    </source>
</reference>
<dbReference type="PANTHER" id="PTHR21021:SF16">
    <property type="entry name" value="TIP41-LIKE PROTEIN"/>
    <property type="match status" value="1"/>
</dbReference>
<evidence type="ECO:0000313" key="3">
    <source>
        <dbReference type="Proteomes" id="UP000823388"/>
    </source>
</evidence>
<dbReference type="Proteomes" id="UP000823388">
    <property type="component" value="Chromosome 9N"/>
</dbReference>
<protein>
    <recommendedName>
        <fullName evidence="4">TIP41-like protein</fullName>
    </recommendedName>
</protein>
<dbReference type="Pfam" id="PF04176">
    <property type="entry name" value="TIP41"/>
    <property type="match status" value="1"/>
</dbReference>
<evidence type="ECO:0008006" key="4">
    <source>
        <dbReference type="Google" id="ProtNLM"/>
    </source>
</evidence>
<evidence type="ECO:0000256" key="1">
    <source>
        <dbReference type="ARBA" id="ARBA00006658"/>
    </source>
</evidence>
<evidence type="ECO:0000313" key="2">
    <source>
        <dbReference type="EMBL" id="KAG2535052.1"/>
    </source>
</evidence>
<dbReference type="GO" id="GO:0031929">
    <property type="term" value="P:TOR signaling"/>
    <property type="evidence" value="ECO:0007669"/>
    <property type="project" value="TreeGrafter"/>
</dbReference>
<keyword evidence="3" id="KW-1185">Reference proteome</keyword>
<dbReference type="AlphaFoldDB" id="A0A8T0MG28"/>
<gene>
    <name evidence="2" type="ORF">PVAP13_9NG045900</name>
</gene>
<accession>A0A8T0MG28</accession>
<dbReference type="InterPro" id="IPR007303">
    <property type="entry name" value="TIP41-like"/>
</dbReference>
<proteinExistence type="inferred from homology"/>
<organism evidence="2 3">
    <name type="scientific">Panicum virgatum</name>
    <name type="common">Blackwell switchgrass</name>
    <dbReference type="NCBI Taxonomy" id="38727"/>
    <lineage>
        <taxon>Eukaryota</taxon>
        <taxon>Viridiplantae</taxon>
        <taxon>Streptophyta</taxon>
        <taxon>Embryophyta</taxon>
        <taxon>Tracheophyta</taxon>
        <taxon>Spermatophyta</taxon>
        <taxon>Magnoliopsida</taxon>
        <taxon>Liliopsida</taxon>
        <taxon>Poales</taxon>
        <taxon>Poaceae</taxon>
        <taxon>PACMAD clade</taxon>
        <taxon>Panicoideae</taxon>
        <taxon>Panicodae</taxon>
        <taxon>Paniceae</taxon>
        <taxon>Panicinae</taxon>
        <taxon>Panicum</taxon>
        <taxon>Panicum sect. Hiantes</taxon>
    </lineage>
</organism>
<name>A0A8T0MG28_PANVG</name>
<dbReference type="InterPro" id="IPR051330">
    <property type="entry name" value="Phosphatase_reg/MetRdx"/>
</dbReference>
<sequence>MASAAAWEGPTAAELKAAGAEAIPGGVRVKGWVIQSHKGPILNAASLQRFEDRLQTTHLPEMVFGESFLSLEHTQTGIKLHFNAFDALKAWKEEALPPVEVPAAAKWKFRSKPSDQVILDYDYTFTTPYCGSDAVVLNSGTTQTSLDGCSTLCWEDTNDWIDLVALSAKEPILFYDEVILVDGVLMRLRDTRLHCSFGNGDGAKPVVLRECCWREATFASLSAKGYPSDSAAYADPNLIAQKLPIVMQKTQKLKIPN</sequence>
<comment type="similarity">
    <text evidence="1">Belongs to the TIP41 family.</text>
</comment>
<dbReference type="GO" id="GO:0005829">
    <property type="term" value="C:cytosol"/>
    <property type="evidence" value="ECO:0007669"/>
    <property type="project" value="TreeGrafter"/>
</dbReference>
<comment type="caution">
    <text evidence="2">The sequence shown here is derived from an EMBL/GenBank/DDBJ whole genome shotgun (WGS) entry which is preliminary data.</text>
</comment>
<dbReference type="EMBL" id="CM029054">
    <property type="protein sequence ID" value="KAG2535052.1"/>
    <property type="molecule type" value="Genomic_DNA"/>
</dbReference>